<dbReference type="InterPro" id="IPR008271">
    <property type="entry name" value="Ser/Thr_kinase_AS"/>
</dbReference>
<feature type="compositionally biased region" description="Low complexity" evidence="7">
    <location>
        <begin position="743"/>
        <end position="755"/>
    </location>
</feature>
<dbReference type="EMBL" id="JAODUP010000589">
    <property type="protein sequence ID" value="KAK2146693.1"/>
    <property type="molecule type" value="Genomic_DNA"/>
</dbReference>
<dbReference type="InterPro" id="IPR011009">
    <property type="entry name" value="Kinase-like_dom_sf"/>
</dbReference>
<evidence type="ECO:0000259" key="9">
    <source>
        <dbReference type="PROSITE" id="PS50105"/>
    </source>
</evidence>
<dbReference type="Pfam" id="PF07714">
    <property type="entry name" value="PK_Tyr_Ser-Thr"/>
    <property type="match status" value="1"/>
</dbReference>
<proteinExistence type="predicted"/>
<evidence type="ECO:0000256" key="6">
    <source>
        <dbReference type="SAM" id="Coils"/>
    </source>
</evidence>
<sequence length="941" mass="106443">MTIPNCLVEIPIEDLAFFEKCGGGTFGSVYRAEWLPFKKIVAVKKLLALDKEAEVLSVLSHRNIIQFYGAVTKEPHYCLVTEYADEGSLYAFLRRSDNDLDLEQILRWARNIAMGMNYLHAEAPVKVIHRDLKSKNVVISKDWICKICDFGASKFKGSTTMMSLAGTYPWMAPEVIQSLPISEHCDIWSYGVVLWELLTHEIPFHGIEGFQVAWLVVERGERLVIPSSCPESFADLMKQCWHETPKERPSFRRIIYLLDRMMEDDSLLEETTSFLSSKSIWRREIEAVLEKLKKTERQLSMKEQELKFREMKLTERESNMEKQLKTLHLDSYDVNSWTEKDVCQWLLVLSEDGHHSRDLVNYSECFIQHNITGKTLLLLSHNDLQAIGITSVGHRVDLHTEIQLLKAHNHRLQHFPPLSKVDHHKQSLISQNKLISFNLIFGHHIIPGASLQVSGPSDIIVFNKCAHQCTKWKMYMEIDDDNDDPGPSVSGIMPLTCIKHVTFIPKMPPYEVYKVSQPPYIMDRWITGTRQDLVVECVVTYEDRVKKPRNTKVNHPMDSNTSIVVSQKRVTLTLRNDNVKVGRALPHSMSTPVLQGVWKQRVFENAVPPVEVKKKVSVWADVVLGKKPPPGPAVALTSPNSMLTLSTLNAQQVTSSSGYAGSPTPQNSQSPINLCSSRNKHSPTNWSIPEDPHVMTQYDQENQSEVFKNAANTGQSRINEENGQMGKVTFKLESDDEDGGIGSNSTSSDTNSASGEPDVYKHAEVCSICNGLRTVKANGISTQCPNCVVPSAKQWSCHDSNSGNQRHRRFSSPGSRPDRGSTSLQHRRGRRRFGPQQQQHQPFHQTQYHHSVSDGQTGVVLQNVSCSELGRDPLHKVPQIVAGGDQGQGDPVRGHRWRRRRRRKCMNCALDNADGNSKTSLTIHGGDARWVWKSDKSDKRM</sequence>
<dbReference type="GO" id="GO:0004674">
    <property type="term" value="F:protein serine/threonine kinase activity"/>
    <property type="evidence" value="ECO:0007669"/>
    <property type="project" value="UniProtKB-KW"/>
</dbReference>
<keyword evidence="5" id="KW-0067">ATP-binding</keyword>
<dbReference type="InterPro" id="IPR000719">
    <property type="entry name" value="Prot_kinase_dom"/>
</dbReference>
<evidence type="ECO:0000313" key="10">
    <source>
        <dbReference type="EMBL" id="KAK2146693.1"/>
    </source>
</evidence>
<dbReference type="Gene3D" id="1.10.510.10">
    <property type="entry name" value="Transferase(Phosphotransferase) domain 1"/>
    <property type="match status" value="1"/>
</dbReference>
<dbReference type="GO" id="GO:0005524">
    <property type="term" value="F:ATP binding"/>
    <property type="evidence" value="ECO:0007669"/>
    <property type="project" value="UniProtKB-KW"/>
</dbReference>
<keyword evidence="11" id="KW-1185">Reference proteome</keyword>
<keyword evidence="4" id="KW-0418">Kinase</keyword>
<accession>A0AAD9MWH2</accession>
<dbReference type="PRINTS" id="PR00109">
    <property type="entry name" value="TYRKINASE"/>
</dbReference>
<evidence type="ECO:0000256" key="3">
    <source>
        <dbReference type="ARBA" id="ARBA00022741"/>
    </source>
</evidence>
<dbReference type="SMART" id="SM00454">
    <property type="entry name" value="SAM"/>
    <property type="match status" value="1"/>
</dbReference>
<dbReference type="SUPFAM" id="SSF47769">
    <property type="entry name" value="SAM/Pointed domain"/>
    <property type="match status" value="1"/>
</dbReference>
<dbReference type="PANTHER" id="PTHR44329:SF288">
    <property type="entry name" value="MITOGEN-ACTIVATED PROTEIN KINASE KINASE KINASE 20"/>
    <property type="match status" value="1"/>
</dbReference>
<gene>
    <name evidence="10" type="ORF">LSH36_589g02084</name>
</gene>
<dbReference type="GO" id="GO:0005737">
    <property type="term" value="C:cytoplasm"/>
    <property type="evidence" value="ECO:0007669"/>
    <property type="project" value="TreeGrafter"/>
</dbReference>
<dbReference type="PANTHER" id="PTHR44329">
    <property type="entry name" value="SERINE/THREONINE-PROTEIN KINASE TNNI3K-RELATED"/>
    <property type="match status" value="1"/>
</dbReference>
<dbReference type="Pfam" id="PF07647">
    <property type="entry name" value="SAM_2"/>
    <property type="match status" value="1"/>
</dbReference>
<evidence type="ECO:0000256" key="5">
    <source>
        <dbReference type="ARBA" id="ARBA00022840"/>
    </source>
</evidence>
<evidence type="ECO:0000313" key="11">
    <source>
        <dbReference type="Proteomes" id="UP001208570"/>
    </source>
</evidence>
<evidence type="ECO:0008006" key="12">
    <source>
        <dbReference type="Google" id="ProtNLM"/>
    </source>
</evidence>
<dbReference type="SMART" id="SM00220">
    <property type="entry name" value="S_TKc"/>
    <property type="match status" value="1"/>
</dbReference>
<evidence type="ECO:0000256" key="7">
    <source>
        <dbReference type="SAM" id="MobiDB-lite"/>
    </source>
</evidence>
<dbReference type="InterPro" id="IPR001245">
    <property type="entry name" value="Ser-Thr/Tyr_kinase_cat_dom"/>
</dbReference>
<dbReference type="AlphaFoldDB" id="A0AAD9MWH2"/>
<keyword evidence="1" id="KW-0723">Serine/threonine-protein kinase</keyword>
<feature type="compositionally biased region" description="Polar residues" evidence="7">
    <location>
        <begin position="795"/>
        <end position="804"/>
    </location>
</feature>
<evidence type="ECO:0000259" key="8">
    <source>
        <dbReference type="PROSITE" id="PS50011"/>
    </source>
</evidence>
<organism evidence="10 11">
    <name type="scientific">Paralvinella palmiformis</name>
    <dbReference type="NCBI Taxonomy" id="53620"/>
    <lineage>
        <taxon>Eukaryota</taxon>
        <taxon>Metazoa</taxon>
        <taxon>Spiralia</taxon>
        <taxon>Lophotrochozoa</taxon>
        <taxon>Annelida</taxon>
        <taxon>Polychaeta</taxon>
        <taxon>Sedentaria</taxon>
        <taxon>Canalipalpata</taxon>
        <taxon>Terebellida</taxon>
        <taxon>Terebelliformia</taxon>
        <taxon>Alvinellidae</taxon>
        <taxon>Paralvinella</taxon>
    </lineage>
</organism>
<feature type="coiled-coil region" evidence="6">
    <location>
        <begin position="278"/>
        <end position="312"/>
    </location>
</feature>
<feature type="region of interest" description="Disordered" evidence="7">
    <location>
        <begin position="795"/>
        <end position="851"/>
    </location>
</feature>
<feature type="domain" description="SAM" evidence="9">
    <location>
        <begin position="337"/>
        <end position="408"/>
    </location>
</feature>
<feature type="region of interest" description="Disordered" evidence="7">
    <location>
        <begin position="733"/>
        <end position="757"/>
    </location>
</feature>
<evidence type="ECO:0000256" key="4">
    <source>
        <dbReference type="ARBA" id="ARBA00022777"/>
    </source>
</evidence>
<evidence type="ECO:0000256" key="2">
    <source>
        <dbReference type="ARBA" id="ARBA00022679"/>
    </source>
</evidence>
<dbReference type="SUPFAM" id="SSF56112">
    <property type="entry name" value="Protein kinase-like (PK-like)"/>
    <property type="match status" value="1"/>
</dbReference>
<dbReference type="InterPro" id="IPR001660">
    <property type="entry name" value="SAM"/>
</dbReference>
<keyword evidence="6" id="KW-0175">Coiled coil</keyword>
<feature type="region of interest" description="Disordered" evidence="7">
    <location>
        <begin position="654"/>
        <end position="686"/>
    </location>
</feature>
<dbReference type="PROSITE" id="PS50105">
    <property type="entry name" value="SAM_DOMAIN"/>
    <property type="match status" value="1"/>
</dbReference>
<dbReference type="Proteomes" id="UP001208570">
    <property type="component" value="Unassembled WGS sequence"/>
</dbReference>
<dbReference type="InterPro" id="IPR013761">
    <property type="entry name" value="SAM/pointed_sf"/>
</dbReference>
<name>A0AAD9MWH2_9ANNE</name>
<dbReference type="InterPro" id="IPR051681">
    <property type="entry name" value="Ser/Thr_Kinases-Pseudokinases"/>
</dbReference>
<dbReference type="Gene3D" id="3.30.200.20">
    <property type="entry name" value="Phosphorylase Kinase, domain 1"/>
    <property type="match status" value="1"/>
</dbReference>
<feature type="compositionally biased region" description="Low complexity" evidence="7">
    <location>
        <begin position="834"/>
        <end position="850"/>
    </location>
</feature>
<comment type="caution">
    <text evidence="10">The sequence shown here is derived from an EMBL/GenBank/DDBJ whole genome shotgun (WGS) entry which is preliminary data.</text>
</comment>
<feature type="domain" description="Protein kinase" evidence="8">
    <location>
        <begin position="15"/>
        <end position="262"/>
    </location>
</feature>
<evidence type="ECO:0000256" key="1">
    <source>
        <dbReference type="ARBA" id="ARBA00022527"/>
    </source>
</evidence>
<dbReference type="PROSITE" id="PS50011">
    <property type="entry name" value="PROTEIN_KINASE_DOM"/>
    <property type="match status" value="1"/>
</dbReference>
<keyword evidence="2" id="KW-0808">Transferase</keyword>
<dbReference type="PROSITE" id="PS00108">
    <property type="entry name" value="PROTEIN_KINASE_ST"/>
    <property type="match status" value="1"/>
</dbReference>
<protein>
    <recommendedName>
        <fullName evidence="12">Mitogen-activated protein kinase kinase kinase</fullName>
    </recommendedName>
</protein>
<reference evidence="10" key="1">
    <citation type="journal article" date="2023" name="Mol. Biol. Evol.">
        <title>Third-Generation Sequencing Reveals the Adaptive Role of the Epigenome in Three Deep-Sea Polychaetes.</title>
        <authorList>
            <person name="Perez M."/>
            <person name="Aroh O."/>
            <person name="Sun Y."/>
            <person name="Lan Y."/>
            <person name="Juniper S.K."/>
            <person name="Young C.R."/>
            <person name="Angers B."/>
            <person name="Qian P.Y."/>
        </authorList>
    </citation>
    <scope>NUCLEOTIDE SEQUENCE</scope>
    <source>
        <strain evidence="10">P08H-3</strain>
    </source>
</reference>
<keyword evidence="3" id="KW-0547">Nucleotide-binding</keyword>
<dbReference type="Gene3D" id="1.10.150.50">
    <property type="entry name" value="Transcription Factor, Ets-1"/>
    <property type="match status" value="1"/>
</dbReference>